<dbReference type="Proteomes" id="UP000030740">
    <property type="component" value="Segment"/>
</dbReference>
<evidence type="ECO:0000313" key="1">
    <source>
        <dbReference type="EMBL" id="AFE86099.1"/>
    </source>
</evidence>
<dbReference type="InterPro" id="IPR055673">
    <property type="entry name" value="DUF7249"/>
</dbReference>
<dbReference type="Pfam" id="PF23907">
    <property type="entry name" value="DUF7249"/>
    <property type="match status" value="1"/>
</dbReference>
<proteinExistence type="predicted"/>
<keyword evidence="2" id="KW-1185">Reference proteome</keyword>
<sequence>MAKYNGHKNWNHWNVSLWINNDEGLYALAVACVRRCRNRDVAAQQFLDHMHLVCRKTKTPDGAPYSKSAVRAALVGM</sequence>
<name>A0A0A6Z564_9CAUD</name>
<protein>
    <submittedName>
        <fullName evidence="1">Uncharacterized protein</fullName>
    </submittedName>
</protein>
<organism evidence="1 2">
    <name type="scientific">Enterobacter phage phiKDA1</name>
    <dbReference type="NCBI Taxonomy" id="1147139"/>
    <lineage>
        <taxon>Viruses</taxon>
        <taxon>Duplodnaviria</taxon>
        <taxon>Heunggongvirae</taxon>
        <taxon>Uroviricota</taxon>
        <taxon>Caudoviricetes</taxon>
        <taxon>Autographivirales</taxon>
        <taxon>Autoscriptoviridae</taxon>
        <taxon>Slopekvirinae</taxon>
        <taxon>Koutsourovirus</taxon>
        <taxon>Koutsourovirus Pec</taxon>
        <taxon>Koutsourovirus KDA1</taxon>
    </lineage>
</organism>
<dbReference type="EMBL" id="JQ267518">
    <property type="protein sequence ID" value="AFE86099.1"/>
    <property type="molecule type" value="Genomic_DNA"/>
</dbReference>
<accession>A0A0A6Z564</accession>
<gene>
    <name evidence="1" type="ORF">phiKDA1_6</name>
</gene>
<reference evidence="1 2" key="1">
    <citation type="submission" date="2011-12" db="EMBL/GenBank/DDBJ databases">
        <title>Genome of multiresistant Enterobacter cloacae podovirus phiKDA1 - a new EPS depolymerase producing member of phiKMV supergroup.</title>
        <authorList>
            <person name="Dabrowski K."/>
            <person name="Hejnowicz M.S."/>
            <person name="Gajewska J."/>
            <person name="Lobocka M.B."/>
        </authorList>
    </citation>
    <scope>NUCLEOTIDE SEQUENCE [LARGE SCALE GENOMIC DNA]</scope>
</reference>
<evidence type="ECO:0000313" key="2">
    <source>
        <dbReference type="Proteomes" id="UP000030740"/>
    </source>
</evidence>